<dbReference type="NCBIfam" id="TIGR01297">
    <property type="entry name" value="CDF"/>
    <property type="match status" value="1"/>
</dbReference>
<feature type="compositionally biased region" description="Pro residues" evidence="6">
    <location>
        <begin position="11"/>
        <end position="26"/>
    </location>
</feature>
<dbReference type="InterPro" id="IPR002524">
    <property type="entry name" value="Cation_efflux"/>
</dbReference>
<evidence type="ECO:0000259" key="8">
    <source>
        <dbReference type="Pfam" id="PF01545"/>
    </source>
</evidence>
<accession>A0ABN2J7I1</accession>
<feature type="transmembrane region" description="Helical" evidence="7">
    <location>
        <begin position="159"/>
        <end position="180"/>
    </location>
</feature>
<dbReference type="InterPro" id="IPR040177">
    <property type="entry name" value="SLC30A9"/>
</dbReference>
<feature type="domain" description="Cation efflux protein transmembrane" evidence="8">
    <location>
        <begin position="57"/>
        <end position="259"/>
    </location>
</feature>
<evidence type="ECO:0000256" key="5">
    <source>
        <dbReference type="ARBA" id="ARBA00023136"/>
    </source>
</evidence>
<gene>
    <name evidence="9" type="ORF">GCM10009809_14190</name>
</gene>
<evidence type="ECO:0000256" key="3">
    <source>
        <dbReference type="ARBA" id="ARBA00022692"/>
    </source>
</evidence>
<dbReference type="InterPro" id="IPR058533">
    <property type="entry name" value="Cation_efflux_TM"/>
</dbReference>
<evidence type="ECO:0000256" key="4">
    <source>
        <dbReference type="ARBA" id="ARBA00022989"/>
    </source>
</evidence>
<dbReference type="Pfam" id="PF01545">
    <property type="entry name" value="Cation_efflux"/>
    <property type="match status" value="1"/>
</dbReference>
<keyword evidence="10" id="KW-1185">Reference proteome</keyword>
<organism evidence="9 10">
    <name type="scientific">Isoptericola hypogeus</name>
    <dbReference type="NCBI Taxonomy" id="300179"/>
    <lineage>
        <taxon>Bacteria</taxon>
        <taxon>Bacillati</taxon>
        <taxon>Actinomycetota</taxon>
        <taxon>Actinomycetes</taxon>
        <taxon>Micrococcales</taxon>
        <taxon>Promicromonosporaceae</taxon>
        <taxon>Isoptericola</taxon>
    </lineage>
</organism>
<proteinExistence type="predicted"/>
<reference evidence="9 10" key="1">
    <citation type="journal article" date="2019" name="Int. J. Syst. Evol. Microbiol.">
        <title>The Global Catalogue of Microorganisms (GCM) 10K type strain sequencing project: providing services to taxonomists for standard genome sequencing and annotation.</title>
        <authorList>
            <consortium name="The Broad Institute Genomics Platform"/>
            <consortium name="The Broad Institute Genome Sequencing Center for Infectious Disease"/>
            <person name="Wu L."/>
            <person name="Ma J."/>
        </authorList>
    </citation>
    <scope>NUCLEOTIDE SEQUENCE [LARGE SCALE GENOMIC DNA]</scope>
    <source>
        <strain evidence="9 10">JCM 15589</strain>
    </source>
</reference>
<name>A0ABN2J7I1_9MICO</name>
<evidence type="ECO:0000313" key="10">
    <source>
        <dbReference type="Proteomes" id="UP001501138"/>
    </source>
</evidence>
<dbReference type="PANTHER" id="PTHR13414">
    <property type="entry name" value="HUEL-CATION TRANSPORTER"/>
    <property type="match status" value="1"/>
</dbReference>
<protein>
    <submittedName>
        <fullName evidence="9">Cation transporter</fullName>
    </submittedName>
</protein>
<dbReference type="EMBL" id="BAAAPM010000003">
    <property type="protein sequence ID" value="GAA1719558.1"/>
    <property type="molecule type" value="Genomic_DNA"/>
</dbReference>
<feature type="region of interest" description="Disordered" evidence="6">
    <location>
        <begin position="1"/>
        <end position="49"/>
    </location>
</feature>
<comment type="subcellular location">
    <subcellularLocation>
        <location evidence="1">Membrane</location>
        <topology evidence="1">Multi-pass membrane protein</topology>
    </subcellularLocation>
</comment>
<dbReference type="InterPro" id="IPR027469">
    <property type="entry name" value="Cation_efflux_TMD_sf"/>
</dbReference>
<dbReference type="RefSeq" id="WP_344247044.1">
    <property type="nucleotide sequence ID" value="NZ_BAAAPM010000003.1"/>
</dbReference>
<sequence>MPSDASDLDPSRPPESSPPESFPPESSPTESSPPGRPEAGSPRVAKQNREGESTLTVVIAFGANLLIAAAKSAAAMITGSASMLAEAVHSWADTGNEIFLLVADKRSRRPADAEHPLGFGREAYVWSMFAAIGLFAVGAGVSITHGIQELVHPEPASDFGIAYAVLGLAFVLEGASFLQATRQARAEAKKVEREVLHHVLVTSDPTLRAVFAEDAAALVGLVVAFSGVLAHQLTGSPVPDAVGSIVVGVVLAVVSLVLVDRNRRFLVGEAALPATRDAVLAHVLAMPQVERVTYLRLEYVGPRSLYLVASVDLRGNEREESVARRLDELERAATRSPVVAGAVFTVSTPEEPSLHPAG</sequence>
<dbReference type="SUPFAM" id="SSF161111">
    <property type="entry name" value="Cation efflux protein transmembrane domain-like"/>
    <property type="match status" value="1"/>
</dbReference>
<evidence type="ECO:0000256" key="6">
    <source>
        <dbReference type="SAM" id="MobiDB-lite"/>
    </source>
</evidence>
<comment type="caution">
    <text evidence="9">The sequence shown here is derived from an EMBL/GenBank/DDBJ whole genome shotgun (WGS) entry which is preliminary data.</text>
</comment>
<dbReference type="Gene3D" id="1.20.1510.10">
    <property type="entry name" value="Cation efflux protein transmembrane domain"/>
    <property type="match status" value="1"/>
</dbReference>
<keyword evidence="3 7" id="KW-0812">Transmembrane</keyword>
<feature type="transmembrane region" description="Helical" evidence="7">
    <location>
        <begin position="241"/>
        <end position="259"/>
    </location>
</feature>
<evidence type="ECO:0000256" key="1">
    <source>
        <dbReference type="ARBA" id="ARBA00004141"/>
    </source>
</evidence>
<dbReference type="PANTHER" id="PTHR13414:SF9">
    <property type="entry name" value="PROTON-COUPLED ZINC ANTIPORTER SLC30A9, MITOCHONDRIAL"/>
    <property type="match status" value="1"/>
</dbReference>
<dbReference type="Proteomes" id="UP001501138">
    <property type="component" value="Unassembled WGS sequence"/>
</dbReference>
<keyword evidence="4 7" id="KW-1133">Transmembrane helix</keyword>
<evidence type="ECO:0000256" key="2">
    <source>
        <dbReference type="ARBA" id="ARBA00022448"/>
    </source>
</evidence>
<keyword evidence="5 7" id="KW-0472">Membrane</keyword>
<keyword evidence="2" id="KW-0813">Transport</keyword>
<feature type="transmembrane region" description="Helical" evidence="7">
    <location>
        <begin position="123"/>
        <end position="147"/>
    </location>
</feature>
<evidence type="ECO:0000313" key="9">
    <source>
        <dbReference type="EMBL" id="GAA1719558.1"/>
    </source>
</evidence>
<evidence type="ECO:0000256" key="7">
    <source>
        <dbReference type="SAM" id="Phobius"/>
    </source>
</evidence>
<feature type="transmembrane region" description="Helical" evidence="7">
    <location>
        <begin position="215"/>
        <end position="235"/>
    </location>
</feature>